<proteinExistence type="predicted"/>
<reference evidence="3" key="1">
    <citation type="submission" date="2015-03" db="EMBL/GenBank/DDBJ databases">
        <authorList>
            <consortium name="Pathogen Informatics"/>
        </authorList>
    </citation>
    <scope>NUCLEOTIDE SEQUENCE [LARGE SCALE GENOMIC DNA]</scope>
    <source>
        <strain evidence="3">N09902308</strain>
    </source>
</reference>
<evidence type="ECO:0000256" key="1">
    <source>
        <dbReference type="SAM" id="Phobius"/>
    </source>
</evidence>
<feature type="transmembrane region" description="Helical" evidence="1">
    <location>
        <begin position="15"/>
        <end position="32"/>
    </location>
</feature>
<gene>
    <name evidence="2" type="ORF">ERS007739_00652</name>
</gene>
<evidence type="ECO:0000313" key="2">
    <source>
        <dbReference type="EMBL" id="COX08717.1"/>
    </source>
</evidence>
<organism evidence="2 3">
    <name type="scientific">Mycobacterium tuberculosis</name>
    <dbReference type="NCBI Taxonomy" id="1773"/>
    <lineage>
        <taxon>Bacteria</taxon>
        <taxon>Bacillati</taxon>
        <taxon>Actinomycetota</taxon>
        <taxon>Actinomycetes</taxon>
        <taxon>Mycobacteriales</taxon>
        <taxon>Mycobacteriaceae</taxon>
        <taxon>Mycobacterium</taxon>
        <taxon>Mycobacterium tuberculosis complex</taxon>
    </lineage>
</organism>
<keyword evidence="1" id="KW-0812">Transmembrane</keyword>
<keyword evidence="1" id="KW-1133">Transmembrane helix</keyword>
<dbReference type="EMBL" id="CSBK01000199">
    <property type="protein sequence ID" value="COX08717.1"/>
    <property type="molecule type" value="Genomic_DNA"/>
</dbReference>
<dbReference type="AlphaFoldDB" id="A0A916PA88"/>
<sequence length="49" mass="5315">MALSSSGTDSRSRSIPLLALTLSIASPMIVRFRRPRKSIFSRPMASHAG</sequence>
<comment type="caution">
    <text evidence="2">The sequence shown here is derived from an EMBL/GenBank/DDBJ whole genome shotgun (WGS) entry which is preliminary data.</text>
</comment>
<name>A0A916PA88_MYCTX</name>
<evidence type="ECO:0000313" key="3">
    <source>
        <dbReference type="Proteomes" id="UP000039021"/>
    </source>
</evidence>
<accession>A0A916PA88</accession>
<keyword evidence="1" id="KW-0472">Membrane</keyword>
<protein>
    <submittedName>
        <fullName evidence="2">Uncharacterized protein</fullName>
    </submittedName>
</protein>
<dbReference type="Proteomes" id="UP000039021">
    <property type="component" value="Unassembled WGS sequence"/>
</dbReference>